<feature type="region of interest" description="Disordered" evidence="1">
    <location>
        <begin position="304"/>
        <end position="352"/>
    </location>
</feature>
<evidence type="ECO:0000313" key="2">
    <source>
        <dbReference type="EMBL" id="KZV33411.1"/>
    </source>
</evidence>
<evidence type="ECO:0000256" key="1">
    <source>
        <dbReference type="SAM" id="MobiDB-lite"/>
    </source>
</evidence>
<gene>
    <name evidence="2" type="ORF">F511_02171</name>
</gene>
<feature type="compositionally biased region" description="Pro residues" evidence="1">
    <location>
        <begin position="224"/>
        <end position="238"/>
    </location>
</feature>
<reference evidence="2 3" key="1">
    <citation type="journal article" date="2015" name="Proc. Natl. Acad. Sci. U.S.A.">
        <title>The resurrection genome of Boea hygrometrica: A blueprint for survival of dehydration.</title>
        <authorList>
            <person name="Xiao L."/>
            <person name="Yang G."/>
            <person name="Zhang L."/>
            <person name="Yang X."/>
            <person name="Zhao S."/>
            <person name="Ji Z."/>
            <person name="Zhou Q."/>
            <person name="Hu M."/>
            <person name="Wang Y."/>
            <person name="Chen M."/>
            <person name="Xu Y."/>
            <person name="Jin H."/>
            <person name="Xiao X."/>
            <person name="Hu G."/>
            <person name="Bao F."/>
            <person name="Hu Y."/>
            <person name="Wan P."/>
            <person name="Li L."/>
            <person name="Deng X."/>
            <person name="Kuang T."/>
            <person name="Xiang C."/>
            <person name="Zhu J.K."/>
            <person name="Oliver M.J."/>
            <person name="He Y."/>
        </authorList>
    </citation>
    <scope>NUCLEOTIDE SEQUENCE [LARGE SCALE GENOMIC DNA]</scope>
    <source>
        <strain evidence="3">cv. XS01</strain>
    </source>
</reference>
<protein>
    <submittedName>
        <fullName evidence="2">Interactor of constitutive active ROPs 4-like</fullName>
    </submittedName>
</protein>
<proteinExistence type="predicted"/>
<feature type="compositionally biased region" description="Polar residues" evidence="1">
    <location>
        <begin position="332"/>
        <end position="345"/>
    </location>
</feature>
<feature type="region of interest" description="Disordered" evidence="1">
    <location>
        <begin position="445"/>
        <end position="469"/>
    </location>
</feature>
<organism evidence="2 3">
    <name type="scientific">Dorcoceras hygrometricum</name>
    <dbReference type="NCBI Taxonomy" id="472368"/>
    <lineage>
        <taxon>Eukaryota</taxon>
        <taxon>Viridiplantae</taxon>
        <taxon>Streptophyta</taxon>
        <taxon>Embryophyta</taxon>
        <taxon>Tracheophyta</taxon>
        <taxon>Spermatophyta</taxon>
        <taxon>Magnoliopsida</taxon>
        <taxon>eudicotyledons</taxon>
        <taxon>Gunneridae</taxon>
        <taxon>Pentapetalae</taxon>
        <taxon>asterids</taxon>
        <taxon>lamiids</taxon>
        <taxon>Lamiales</taxon>
        <taxon>Gesneriaceae</taxon>
        <taxon>Didymocarpoideae</taxon>
        <taxon>Trichosporeae</taxon>
        <taxon>Loxocarpinae</taxon>
        <taxon>Dorcoceras</taxon>
    </lineage>
</organism>
<dbReference type="EMBL" id="KV005811">
    <property type="protein sequence ID" value="KZV33411.1"/>
    <property type="molecule type" value="Genomic_DNA"/>
</dbReference>
<accession>A0A2Z7BN96</accession>
<keyword evidence="3" id="KW-1185">Reference proteome</keyword>
<evidence type="ECO:0000313" key="3">
    <source>
        <dbReference type="Proteomes" id="UP000250235"/>
    </source>
</evidence>
<dbReference type="Proteomes" id="UP000250235">
    <property type="component" value="Unassembled WGS sequence"/>
</dbReference>
<dbReference type="AlphaFoldDB" id="A0A2Z7BN96"/>
<name>A0A2Z7BN96_9LAMI</name>
<sequence length="469" mass="51843">MGNTDPNNTKQENKYEVKPQYEELSKQKIMQHAIINAMKCMRAIKDRIASPVYQLENHHNQPLNPHDVSTREIIGTTHQSASHNVGFNQVINQSVNQAQDVYSQGTTQPIEASQPSPAMAITVDTPWNSNLNLVSNNQLNLNSTSKVLRSSSIIQLPNPTEYFSTLKRGLNLSRNHLHKSAQHPKNALPDFSRNIRTPAASRSIPQVVLQSLMGNNRKIKPQGVSPPPALPSRHPPVPAAVSATNQQPIPAAKDSKSVPSTKDTPSENDQADHSYGKNFALHDTVKSYDDLHTVHNLLNALTTDRGPRLLGGTSSSPTSTSPRRHLNKTRDSQGTTQPIEASQPSPAMAITVDTPWNSNLNLVSNNQLNLNSTSKVLRSSSIIQLPNPTEYFSTLKRGLNLSRNHLHKSAQHPKNALPDFSRNIRTPAASRSIPQVVLQSLMGNNRKIKPQGVQRHPNRQKQRLESTEI</sequence>
<feature type="region of interest" description="Disordered" evidence="1">
    <location>
        <begin position="217"/>
        <end position="275"/>
    </location>
</feature>